<evidence type="ECO:0000259" key="1">
    <source>
        <dbReference type="Pfam" id="PF08241"/>
    </source>
</evidence>
<dbReference type="InterPro" id="IPR013216">
    <property type="entry name" value="Methyltransf_11"/>
</dbReference>
<accession>A0A0S3PQP9</accession>
<dbReference type="GO" id="GO:0032259">
    <property type="term" value="P:methylation"/>
    <property type="evidence" value="ECO:0007669"/>
    <property type="project" value="UniProtKB-KW"/>
</dbReference>
<dbReference type="InterPro" id="IPR029063">
    <property type="entry name" value="SAM-dependent_MTases_sf"/>
</dbReference>
<dbReference type="Pfam" id="PF08241">
    <property type="entry name" value="Methyltransf_11"/>
    <property type="match status" value="1"/>
</dbReference>
<dbReference type="PANTHER" id="PTHR43861">
    <property type="entry name" value="TRANS-ACONITATE 2-METHYLTRANSFERASE-RELATED"/>
    <property type="match status" value="1"/>
</dbReference>
<dbReference type="GO" id="GO:0008757">
    <property type="term" value="F:S-adenosylmethionine-dependent methyltransferase activity"/>
    <property type="evidence" value="ECO:0007669"/>
    <property type="project" value="InterPro"/>
</dbReference>
<dbReference type="OrthoDB" id="7334795at2"/>
<evidence type="ECO:0000313" key="3">
    <source>
        <dbReference type="Proteomes" id="UP000236884"/>
    </source>
</evidence>
<dbReference type="KEGG" id="vgo:GJW-30_1_00794"/>
<organism evidence="2 3">
    <name type="scientific">Variibacter gotjawalensis</name>
    <dbReference type="NCBI Taxonomy" id="1333996"/>
    <lineage>
        <taxon>Bacteria</taxon>
        <taxon>Pseudomonadati</taxon>
        <taxon>Pseudomonadota</taxon>
        <taxon>Alphaproteobacteria</taxon>
        <taxon>Hyphomicrobiales</taxon>
        <taxon>Nitrobacteraceae</taxon>
        <taxon>Variibacter</taxon>
    </lineage>
</organism>
<keyword evidence="2" id="KW-0808">Transferase</keyword>
<proteinExistence type="predicted"/>
<name>A0A0S3PQP9_9BRAD</name>
<dbReference type="CDD" id="cd02440">
    <property type="entry name" value="AdoMet_MTases"/>
    <property type="match status" value="1"/>
</dbReference>
<evidence type="ECO:0000313" key="2">
    <source>
        <dbReference type="EMBL" id="BAT58271.1"/>
    </source>
</evidence>
<dbReference type="PANTHER" id="PTHR43861:SF1">
    <property type="entry name" value="TRANS-ACONITATE 2-METHYLTRANSFERASE"/>
    <property type="match status" value="1"/>
</dbReference>
<reference evidence="2 3" key="1">
    <citation type="submission" date="2015-08" db="EMBL/GenBank/DDBJ databases">
        <title>Investigation of the bacterial diversity of lava forest soil.</title>
        <authorList>
            <person name="Lee J.S."/>
        </authorList>
    </citation>
    <scope>NUCLEOTIDE SEQUENCE [LARGE SCALE GENOMIC DNA]</scope>
    <source>
        <strain evidence="2 3">GJW-30</strain>
    </source>
</reference>
<dbReference type="AlphaFoldDB" id="A0A0S3PQP9"/>
<dbReference type="Gene3D" id="3.40.50.150">
    <property type="entry name" value="Vaccinia Virus protein VP39"/>
    <property type="match status" value="1"/>
</dbReference>
<sequence length="230" mass="25278">MKEWIAFWNAPNAIYVNEHHRDVHYRTIAEDIREHVPSGSARVLDYGCGEALHARLIANACASLTLSDAAPTVRSNLASRFVGEPKIDVKSPEDIAALPDGSFDLIVMNSVAQYLTRDDLAALMKTFRRLLAPGGRFVFSDVIPKNVSPITDALAVLRFAAKHGFLIPAVFGLVRTVFSNYSTLRSRLGLSLYDESEAQKLLQDAGFSASRHAKNIGHNPARMTFVAQPT</sequence>
<keyword evidence="2" id="KW-0489">Methyltransferase</keyword>
<dbReference type="RefSeq" id="WP_096351910.1">
    <property type="nucleotide sequence ID" value="NZ_AP014946.1"/>
</dbReference>
<dbReference type="Proteomes" id="UP000236884">
    <property type="component" value="Chromosome"/>
</dbReference>
<keyword evidence="3" id="KW-1185">Reference proteome</keyword>
<gene>
    <name evidence="2" type="ORF">GJW-30_1_00794</name>
</gene>
<protein>
    <submittedName>
        <fullName evidence="2">Methyltransferase domain protein</fullName>
    </submittedName>
</protein>
<feature type="domain" description="Methyltransferase type 11" evidence="1">
    <location>
        <begin position="44"/>
        <end position="139"/>
    </location>
</feature>
<dbReference type="SUPFAM" id="SSF53335">
    <property type="entry name" value="S-adenosyl-L-methionine-dependent methyltransferases"/>
    <property type="match status" value="1"/>
</dbReference>
<dbReference type="EMBL" id="AP014946">
    <property type="protein sequence ID" value="BAT58271.1"/>
    <property type="molecule type" value="Genomic_DNA"/>
</dbReference>